<reference evidence="2" key="2">
    <citation type="submission" date="2021-04" db="EMBL/GenBank/DDBJ databases">
        <authorList>
            <person name="Podell S."/>
        </authorList>
    </citation>
    <scope>NUCLEOTIDE SEQUENCE</scope>
    <source>
        <strain evidence="2">Hildebrandi</strain>
    </source>
</reference>
<dbReference type="Proteomes" id="UP000693970">
    <property type="component" value="Unassembled WGS sequence"/>
</dbReference>
<reference evidence="2" key="1">
    <citation type="journal article" date="2021" name="Sci. Rep.">
        <title>Diploid genomic architecture of Nitzschia inconspicua, an elite biomass production diatom.</title>
        <authorList>
            <person name="Oliver A."/>
            <person name="Podell S."/>
            <person name="Pinowska A."/>
            <person name="Traller J.C."/>
            <person name="Smith S.R."/>
            <person name="McClure R."/>
            <person name="Beliaev A."/>
            <person name="Bohutskyi P."/>
            <person name="Hill E.A."/>
            <person name="Rabines A."/>
            <person name="Zheng H."/>
            <person name="Allen L.Z."/>
            <person name="Kuo A."/>
            <person name="Grigoriev I.V."/>
            <person name="Allen A.E."/>
            <person name="Hazlebeck D."/>
            <person name="Allen E.E."/>
        </authorList>
    </citation>
    <scope>NUCLEOTIDE SEQUENCE</scope>
    <source>
        <strain evidence="2">Hildebrandi</strain>
    </source>
</reference>
<protein>
    <submittedName>
        <fullName evidence="2">Uncharacterized protein</fullName>
    </submittedName>
</protein>
<dbReference type="EMBL" id="JAGRRH010000004">
    <property type="protein sequence ID" value="KAG7371613.1"/>
    <property type="molecule type" value="Genomic_DNA"/>
</dbReference>
<accession>A0A9K3M0W3</accession>
<keyword evidence="3" id="KW-1185">Reference proteome</keyword>
<comment type="caution">
    <text evidence="2">The sequence shown here is derived from an EMBL/GenBank/DDBJ whole genome shotgun (WGS) entry which is preliminary data.</text>
</comment>
<sequence>MDARNIDVDTFGFTTSFDASIQKILSPRQFLAKVTAYRSIFHLAIFRSVNACFKVSKPRFDCSKKGGILINASYAEYQHPADDGDGSFGTIAALTISSSNNKF</sequence>
<evidence type="ECO:0000313" key="1">
    <source>
        <dbReference type="EMBL" id="KAG7339220.1"/>
    </source>
</evidence>
<evidence type="ECO:0000313" key="2">
    <source>
        <dbReference type="EMBL" id="KAG7371613.1"/>
    </source>
</evidence>
<organism evidence="2 3">
    <name type="scientific">Nitzschia inconspicua</name>
    <dbReference type="NCBI Taxonomy" id="303405"/>
    <lineage>
        <taxon>Eukaryota</taxon>
        <taxon>Sar</taxon>
        <taxon>Stramenopiles</taxon>
        <taxon>Ochrophyta</taxon>
        <taxon>Bacillariophyta</taxon>
        <taxon>Bacillariophyceae</taxon>
        <taxon>Bacillariophycidae</taxon>
        <taxon>Bacillariales</taxon>
        <taxon>Bacillariaceae</taxon>
        <taxon>Nitzschia</taxon>
    </lineage>
</organism>
<evidence type="ECO:0000313" key="3">
    <source>
        <dbReference type="Proteomes" id="UP000693970"/>
    </source>
</evidence>
<dbReference type="AlphaFoldDB" id="A0A9K3M0W3"/>
<name>A0A9K3M0W3_9STRA</name>
<gene>
    <name evidence="2" type="ORF">IV203_020183</name>
    <name evidence="1" type="ORF">IV203_020373</name>
</gene>
<proteinExistence type="predicted"/>
<dbReference type="EMBL" id="JAGRRH010000039">
    <property type="protein sequence ID" value="KAG7339220.1"/>
    <property type="molecule type" value="Genomic_DNA"/>
</dbReference>